<organism evidence="2 3">
    <name type="scientific">Pseudomonas nitroreducens</name>
    <dbReference type="NCBI Taxonomy" id="46680"/>
    <lineage>
        <taxon>Bacteria</taxon>
        <taxon>Pseudomonadati</taxon>
        <taxon>Pseudomonadota</taxon>
        <taxon>Gammaproteobacteria</taxon>
        <taxon>Pseudomonadales</taxon>
        <taxon>Pseudomonadaceae</taxon>
        <taxon>Pseudomonas</taxon>
    </lineage>
</organism>
<protein>
    <submittedName>
        <fullName evidence="2">Transmembrane sensor/regulator PpyR</fullName>
    </submittedName>
</protein>
<feature type="transmembrane region" description="Helical" evidence="1">
    <location>
        <begin position="46"/>
        <end position="65"/>
    </location>
</feature>
<comment type="caution">
    <text evidence="2">The sequence shown here is derived from an EMBL/GenBank/DDBJ whole genome shotgun (WGS) entry which is preliminary data.</text>
</comment>
<evidence type="ECO:0000313" key="2">
    <source>
        <dbReference type="EMBL" id="OWP52029.1"/>
    </source>
</evidence>
<keyword evidence="1" id="KW-1133">Transmembrane helix</keyword>
<keyword evidence="1" id="KW-0472">Membrane</keyword>
<accession>A0A246FCI6</accession>
<evidence type="ECO:0000313" key="3">
    <source>
        <dbReference type="Proteomes" id="UP000198145"/>
    </source>
</evidence>
<gene>
    <name evidence="2" type="ORF">CEG18_07175</name>
</gene>
<dbReference type="Proteomes" id="UP000198145">
    <property type="component" value="Unassembled WGS sequence"/>
</dbReference>
<feature type="transmembrane region" description="Helical" evidence="1">
    <location>
        <begin position="12"/>
        <end position="34"/>
    </location>
</feature>
<proteinExistence type="predicted"/>
<name>A0A246FCI6_PSENT</name>
<dbReference type="AlphaFoldDB" id="A0A246FCI6"/>
<keyword evidence="1 2" id="KW-0812">Transmembrane</keyword>
<dbReference type="EMBL" id="NJBA01000002">
    <property type="protein sequence ID" value="OWP52029.1"/>
    <property type="molecule type" value="Genomic_DNA"/>
</dbReference>
<reference evidence="2 3" key="1">
    <citation type="submission" date="2017-06" db="EMBL/GenBank/DDBJ databases">
        <title>Draft genome of Pseudomonas nitroreducens DF05.</title>
        <authorList>
            <person name="Iyer R."/>
        </authorList>
    </citation>
    <scope>NUCLEOTIDE SEQUENCE [LARGE SCALE GENOMIC DNA]</scope>
    <source>
        <strain evidence="2 3">DF05</strain>
    </source>
</reference>
<sequence>MTTFFESPRRVLNLSHILLSCGTVLLVAGAVLAYGMEQYLSLPSLLIAHAMTILGPTAIKLGYVGRLYSINRLHREGAAE</sequence>
<evidence type="ECO:0000256" key="1">
    <source>
        <dbReference type="SAM" id="Phobius"/>
    </source>
</evidence>